<accession>A0A6J4IDF3</accession>
<feature type="region of interest" description="Disordered" evidence="1">
    <location>
        <begin position="1"/>
        <end position="104"/>
    </location>
</feature>
<dbReference type="EMBL" id="CADCSZ010000137">
    <property type="protein sequence ID" value="CAA9249462.1"/>
    <property type="molecule type" value="Genomic_DNA"/>
</dbReference>
<feature type="compositionally biased region" description="Basic and acidic residues" evidence="1">
    <location>
        <begin position="36"/>
        <end position="49"/>
    </location>
</feature>
<feature type="compositionally biased region" description="Basic and acidic residues" evidence="1">
    <location>
        <begin position="72"/>
        <end position="91"/>
    </location>
</feature>
<evidence type="ECO:0000313" key="2">
    <source>
        <dbReference type="EMBL" id="CAA9249462.1"/>
    </source>
</evidence>
<sequence length="104" mass="11042">GRPAGRPYAAPDGHRHASARRQPEPERPQVRPRRPAARDDQLLVLRRGEGSGTGLRRRGAVGRGGGVAVRDGQLRHGHQDAGHGLGADHRGGAGRRRRAPPGAL</sequence>
<feature type="non-terminal residue" evidence="2">
    <location>
        <position position="1"/>
    </location>
</feature>
<feature type="non-terminal residue" evidence="2">
    <location>
        <position position="104"/>
    </location>
</feature>
<proteinExistence type="predicted"/>
<name>A0A6J4IDF3_9ACTN</name>
<dbReference type="AlphaFoldDB" id="A0A6J4IDF3"/>
<feature type="compositionally biased region" description="Basic residues" evidence="1">
    <location>
        <begin position="92"/>
        <end position="104"/>
    </location>
</feature>
<protein>
    <submittedName>
        <fullName evidence="2">Uncharacterized protein</fullName>
    </submittedName>
</protein>
<reference evidence="2" key="1">
    <citation type="submission" date="2020-02" db="EMBL/GenBank/DDBJ databases">
        <authorList>
            <person name="Meier V. D."/>
        </authorList>
    </citation>
    <scope>NUCLEOTIDE SEQUENCE</scope>
    <source>
        <strain evidence="2">AVDCRST_MAG76</strain>
    </source>
</reference>
<gene>
    <name evidence="2" type="ORF">AVDCRST_MAG76-2209</name>
</gene>
<organism evidence="2">
    <name type="scientific">uncultured Acidimicrobiales bacterium</name>
    <dbReference type="NCBI Taxonomy" id="310071"/>
    <lineage>
        <taxon>Bacteria</taxon>
        <taxon>Bacillati</taxon>
        <taxon>Actinomycetota</taxon>
        <taxon>Acidimicrobiia</taxon>
        <taxon>Acidimicrobiales</taxon>
        <taxon>environmental samples</taxon>
    </lineage>
</organism>
<evidence type="ECO:0000256" key="1">
    <source>
        <dbReference type="SAM" id="MobiDB-lite"/>
    </source>
</evidence>